<dbReference type="InterPro" id="IPR029063">
    <property type="entry name" value="SAM-dependent_MTases_sf"/>
</dbReference>
<dbReference type="PANTHER" id="PTHR14614:SF43">
    <property type="entry name" value="OS04G0492400 PROTEIN"/>
    <property type="match status" value="1"/>
</dbReference>
<name>A0A835DJG9_TETSI</name>
<gene>
    <name evidence="2" type="ORF">HHK36_013241</name>
</gene>
<dbReference type="AlphaFoldDB" id="A0A835DJG9"/>
<evidence type="ECO:0000256" key="1">
    <source>
        <dbReference type="SAM" id="MobiDB-lite"/>
    </source>
</evidence>
<dbReference type="Gene3D" id="3.40.50.150">
    <property type="entry name" value="Vaccinia Virus protein VP39"/>
    <property type="match status" value="1"/>
</dbReference>
<sequence length="364" mass="40522">MRAPSLLAQCLPGLLPHDKGRHSITTISERDVHLPSPAVEILPSKMVHPFKYAGENVDLRGLNILKGRVSVADIIGFTSSEMISSKSDGYLKSWESSIDLVNALKNEIRDGQLSFRGKRVLELGCGYGLPGTFACLKGAYAVHFQDLNAETVRCTTIPNVLANLEQARERQSRQPESPLTPSRQTLSPEVHFYAGDWEELHTVLSVVRNDGFEVTAGIRLSFSEEDMMDGCSSQDGSIIENEFSSRRSKKLSGSRAWERANETDPGEGGYDVILMIEIPYSVTSSKKLYTLIKKVSYLVSFCLLIHDKCLRPPYGVLYLATKKNYIGSSGGVRHLRGMVDEEGIFGTHIVTEMADREIWKFFLK</sequence>
<dbReference type="Proteomes" id="UP000655225">
    <property type="component" value="Unassembled WGS sequence"/>
</dbReference>
<comment type="caution">
    <text evidence="2">The sequence shown here is derived from an EMBL/GenBank/DDBJ whole genome shotgun (WGS) entry which is preliminary data.</text>
</comment>
<keyword evidence="3" id="KW-1185">Reference proteome</keyword>
<protein>
    <submittedName>
        <fullName evidence="2">Uncharacterized protein</fullName>
    </submittedName>
</protein>
<dbReference type="EMBL" id="JABCRI010000008">
    <property type="protein sequence ID" value="KAF8402289.1"/>
    <property type="molecule type" value="Genomic_DNA"/>
</dbReference>
<dbReference type="SUPFAM" id="SSF53335">
    <property type="entry name" value="S-adenosyl-L-methionine-dependent methyltransferases"/>
    <property type="match status" value="1"/>
</dbReference>
<dbReference type="PANTHER" id="PTHR14614">
    <property type="entry name" value="HEPATOCELLULAR CARCINOMA-ASSOCIATED ANTIGEN"/>
    <property type="match status" value="1"/>
</dbReference>
<dbReference type="InterPro" id="IPR019410">
    <property type="entry name" value="Methyltransf_16"/>
</dbReference>
<reference evidence="2 3" key="1">
    <citation type="submission" date="2020-04" db="EMBL/GenBank/DDBJ databases">
        <title>Plant Genome Project.</title>
        <authorList>
            <person name="Zhang R.-G."/>
        </authorList>
    </citation>
    <scope>NUCLEOTIDE SEQUENCE [LARGE SCALE GENOMIC DNA]</scope>
    <source>
        <strain evidence="2">YNK0</strain>
        <tissue evidence="2">Leaf</tissue>
    </source>
</reference>
<evidence type="ECO:0000313" key="2">
    <source>
        <dbReference type="EMBL" id="KAF8402289.1"/>
    </source>
</evidence>
<feature type="compositionally biased region" description="Polar residues" evidence="1">
    <location>
        <begin position="174"/>
        <end position="185"/>
    </location>
</feature>
<accession>A0A835DJG9</accession>
<evidence type="ECO:0000313" key="3">
    <source>
        <dbReference type="Proteomes" id="UP000655225"/>
    </source>
</evidence>
<dbReference type="OMA" id="APTKRHY"/>
<organism evidence="2 3">
    <name type="scientific">Tetracentron sinense</name>
    <name type="common">Spur-leaf</name>
    <dbReference type="NCBI Taxonomy" id="13715"/>
    <lineage>
        <taxon>Eukaryota</taxon>
        <taxon>Viridiplantae</taxon>
        <taxon>Streptophyta</taxon>
        <taxon>Embryophyta</taxon>
        <taxon>Tracheophyta</taxon>
        <taxon>Spermatophyta</taxon>
        <taxon>Magnoliopsida</taxon>
        <taxon>Trochodendrales</taxon>
        <taxon>Trochodendraceae</taxon>
        <taxon>Tetracentron</taxon>
    </lineage>
</organism>
<proteinExistence type="predicted"/>
<feature type="region of interest" description="Disordered" evidence="1">
    <location>
        <begin position="166"/>
        <end position="185"/>
    </location>
</feature>
<dbReference type="OrthoDB" id="1723750at2759"/>